<proteinExistence type="predicted"/>
<dbReference type="Gene3D" id="3.90.1150.10">
    <property type="entry name" value="Aspartate Aminotransferase, domain 1"/>
    <property type="match status" value="1"/>
</dbReference>
<dbReference type="InterPro" id="IPR004839">
    <property type="entry name" value="Aminotransferase_I/II_large"/>
</dbReference>
<dbReference type="GO" id="GO:0030170">
    <property type="term" value="F:pyridoxal phosphate binding"/>
    <property type="evidence" value="ECO:0007669"/>
    <property type="project" value="InterPro"/>
</dbReference>
<dbReference type="SUPFAM" id="SSF53383">
    <property type="entry name" value="PLP-dependent transferases"/>
    <property type="match status" value="1"/>
</dbReference>
<dbReference type="InterPro" id="IPR015422">
    <property type="entry name" value="PyrdxlP-dep_Trfase_small"/>
</dbReference>
<dbReference type="InterPro" id="IPR015424">
    <property type="entry name" value="PyrdxlP-dep_Trfase"/>
</dbReference>
<dbReference type="AlphaFoldDB" id="A0A365Y6B8"/>
<feature type="domain" description="Aminotransferase class I/classII large" evidence="4">
    <location>
        <begin position="45"/>
        <end position="394"/>
    </location>
</feature>
<evidence type="ECO:0000313" key="6">
    <source>
        <dbReference type="Proteomes" id="UP000253410"/>
    </source>
</evidence>
<accession>A0A365Y6B8</accession>
<dbReference type="Proteomes" id="UP000253410">
    <property type="component" value="Unassembled WGS sequence"/>
</dbReference>
<dbReference type="PANTHER" id="PTHR13693">
    <property type="entry name" value="CLASS II AMINOTRANSFERASE/8-AMINO-7-OXONONANOATE SYNTHASE"/>
    <property type="match status" value="1"/>
</dbReference>
<evidence type="ECO:0000256" key="2">
    <source>
        <dbReference type="ARBA" id="ARBA00022679"/>
    </source>
</evidence>
<dbReference type="OrthoDB" id="9807157at2"/>
<comment type="caution">
    <text evidence="5">The sequence shown here is derived from an EMBL/GenBank/DDBJ whole genome shotgun (WGS) entry which is preliminary data.</text>
</comment>
<dbReference type="EMBL" id="QFFJ01000001">
    <property type="protein sequence ID" value="RBL94123.1"/>
    <property type="molecule type" value="Genomic_DNA"/>
</dbReference>
<gene>
    <name evidence="5" type="ORF">DF182_05335</name>
</gene>
<organism evidence="5 6">
    <name type="scientific">Chitinophaga flava</name>
    <dbReference type="NCBI Taxonomy" id="2259036"/>
    <lineage>
        <taxon>Bacteria</taxon>
        <taxon>Pseudomonadati</taxon>
        <taxon>Bacteroidota</taxon>
        <taxon>Chitinophagia</taxon>
        <taxon>Chitinophagales</taxon>
        <taxon>Chitinophagaceae</taxon>
        <taxon>Chitinophaga</taxon>
    </lineage>
</organism>
<comment type="cofactor">
    <cofactor evidence="1">
        <name>pyridoxal 5'-phosphate</name>
        <dbReference type="ChEBI" id="CHEBI:597326"/>
    </cofactor>
</comment>
<dbReference type="InterPro" id="IPR015421">
    <property type="entry name" value="PyrdxlP-dep_Trfase_major"/>
</dbReference>
<dbReference type="GO" id="GO:0016740">
    <property type="term" value="F:transferase activity"/>
    <property type="evidence" value="ECO:0007669"/>
    <property type="project" value="UniProtKB-KW"/>
</dbReference>
<dbReference type="RefSeq" id="WP_113614623.1">
    <property type="nucleotide sequence ID" value="NZ_QFFJ01000001.1"/>
</dbReference>
<evidence type="ECO:0000256" key="3">
    <source>
        <dbReference type="SAM" id="Coils"/>
    </source>
</evidence>
<evidence type="ECO:0000313" key="5">
    <source>
        <dbReference type="EMBL" id="RBL94123.1"/>
    </source>
</evidence>
<protein>
    <submittedName>
        <fullName evidence="5">8-amino-7-oxononanoate synthase</fullName>
    </submittedName>
</protein>
<dbReference type="Pfam" id="PF00155">
    <property type="entry name" value="Aminotran_1_2"/>
    <property type="match status" value="1"/>
</dbReference>
<name>A0A365Y6B8_9BACT</name>
<keyword evidence="2" id="KW-0808">Transferase</keyword>
<evidence type="ECO:0000256" key="1">
    <source>
        <dbReference type="ARBA" id="ARBA00001933"/>
    </source>
</evidence>
<sequence>MRDLFDKIREDKGPLGNYSAQAEGYFIYPKLEGELSSRMKFRGHEVIVWSINDYLGLSNNEEVRKADLEGAQQYGLAYPMGSRLMSGHTDLHEELERRLAKFERKEAAFLLNFGYQGMVSGIESLVSRNDVIVYDAEAHACIIDGVHLHQGKRFAYKHNDIESLRTNLRRATNLVKDNDGGILVISEGVFGMSGVQGKLKEIVALKEEFNFRFMIDDAHAFGVLGETGAGTSEAQGVMDGVDIYFGAFAKAMAGVGGFFAGDKDVINYLKYNMRSQIYAKALPMAMVVGSLKRLDMIENRPELRQKLHANTATLQNGLRDKGFRIGETSSCVTPVFLEGDVQEAMAMVFDLRNNYHIFCSIVIYPVVPKGTILLRLIPTATHTLADIEETIEAFSAIRDKLKNGTYKKAKVDISAMTAEVS</sequence>
<dbReference type="Gene3D" id="3.40.640.10">
    <property type="entry name" value="Type I PLP-dependent aspartate aminotransferase-like (Major domain)"/>
    <property type="match status" value="1"/>
</dbReference>
<keyword evidence="3" id="KW-0175">Coiled coil</keyword>
<feature type="coiled-coil region" evidence="3">
    <location>
        <begin position="85"/>
        <end position="112"/>
    </location>
</feature>
<reference evidence="5 6" key="1">
    <citation type="submission" date="2018-05" db="EMBL/GenBank/DDBJ databases">
        <title>Chitinophaga sp. K3CV102501T nov., isolated from isolated from a monsoon evergreen broad-leaved forest soil.</title>
        <authorList>
            <person name="Lv Y."/>
        </authorList>
    </citation>
    <scope>NUCLEOTIDE SEQUENCE [LARGE SCALE GENOMIC DNA]</scope>
    <source>
        <strain evidence="5 6">GDMCC 1.1325</strain>
    </source>
</reference>
<dbReference type="InterPro" id="IPR050087">
    <property type="entry name" value="AON_synthase_class-II"/>
</dbReference>
<evidence type="ECO:0000259" key="4">
    <source>
        <dbReference type="Pfam" id="PF00155"/>
    </source>
</evidence>
<keyword evidence="6" id="KW-1185">Reference proteome</keyword>